<evidence type="ECO:0000313" key="6">
    <source>
        <dbReference type="EMBL" id="MEE8659589.1"/>
    </source>
</evidence>
<evidence type="ECO:0000256" key="5">
    <source>
        <dbReference type="ARBA" id="ARBA00023002"/>
    </source>
</evidence>
<evidence type="ECO:0000256" key="4">
    <source>
        <dbReference type="ARBA" id="ARBA00022833"/>
    </source>
</evidence>
<protein>
    <submittedName>
        <fullName evidence="6">Uncharacterized protein</fullName>
    </submittedName>
</protein>
<name>A0ABU7U411_9PROT</name>
<evidence type="ECO:0000256" key="2">
    <source>
        <dbReference type="ARBA" id="ARBA00008072"/>
    </source>
</evidence>
<dbReference type="PANTHER" id="PTHR43161">
    <property type="entry name" value="SORBITOL DEHYDROGENASE"/>
    <property type="match status" value="1"/>
</dbReference>
<keyword evidence="4" id="KW-0862">Zinc</keyword>
<accession>A0ABU7U411</accession>
<proteinExistence type="inferred from homology"/>
<evidence type="ECO:0000256" key="3">
    <source>
        <dbReference type="ARBA" id="ARBA00022723"/>
    </source>
</evidence>
<organism evidence="6 7">
    <name type="scientific">Sorlinia euscelidii</name>
    <dbReference type="NCBI Taxonomy" id="3081148"/>
    <lineage>
        <taxon>Bacteria</taxon>
        <taxon>Pseudomonadati</taxon>
        <taxon>Pseudomonadota</taxon>
        <taxon>Alphaproteobacteria</taxon>
        <taxon>Acetobacterales</taxon>
        <taxon>Acetobacteraceae</taxon>
        <taxon>Sorlinia</taxon>
    </lineage>
</organism>
<dbReference type="Gene3D" id="3.40.50.720">
    <property type="entry name" value="NAD(P)-binding Rossmann-like Domain"/>
    <property type="match status" value="1"/>
</dbReference>
<sequence length="138" mass="15570">MRKLSKETPIVRRLKPVCNGWPAASKGMAQISQTNFAESISGLFAALETSYRWHSSFFMLVGMGADELPIPFTKLQTREIWLTGVFRYTGTWPIAISMVARHQVDLTSMVTARYDLVHVQDTLEASRDPHSIKPMVTL</sequence>
<evidence type="ECO:0000313" key="7">
    <source>
        <dbReference type="Proteomes" id="UP001312908"/>
    </source>
</evidence>
<comment type="similarity">
    <text evidence="2">Belongs to the zinc-containing alcohol dehydrogenase family.</text>
</comment>
<comment type="cofactor">
    <cofactor evidence="1">
        <name>Zn(2+)</name>
        <dbReference type="ChEBI" id="CHEBI:29105"/>
    </cofactor>
</comment>
<dbReference type="EMBL" id="JAWJZY010000006">
    <property type="protein sequence ID" value="MEE8659589.1"/>
    <property type="molecule type" value="Genomic_DNA"/>
</dbReference>
<comment type="caution">
    <text evidence="6">The sequence shown here is derived from an EMBL/GenBank/DDBJ whole genome shotgun (WGS) entry which is preliminary data.</text>
</comment>
<gene>
    <name evidence="6" type="ORF">DOFOFD_11320</name>
</gene>
<evidence type="ECO:0000256" key="1">
    <source>
        <dbReference type="ARBA" id="ARBA00001947"/>
    </source>
</evidence>
<keyword evidence="7" id="KW-1185">Reference proteome</keyword>
<dbReference type="Gene3D" id="3.90.180.10">
    <property type="entry name" value="Medium-chain alcohol dehydrogenases, catalytic domain"/>
    <property type="match status" value="1"/>
</dbReference>
<keyword evidence="5" id="KW-0560">Oxidoreductase</keyword>
<dbReference type="PANTHER" id="PTHR43161:SF9">
    <property type="entry name" value="SORBITOL DEHYDROGENASE"/>
    <property type="match status" value="1"/>
</dbReference>
<dbReference type="Proteomes" id="UP001312908">
    <property type="component" value="Unassembled WGS sequence"/>
</dbReference>
<reference evidence="6 7" key="1">
    <citation type="submission" date="2023-10" db="EMBL/GenBank/DDBJ databases">
        <title>Sorlinia euscelidii gen. nov., sp. nov., an acetic acid bacteria isolated from the gut of Euscelidius variegatus emitter.</title>
        <authorList>
            <person name="Michoud G."/>
            <person name="Marasco R."/>
            <person name="Seferji K."/>
            <person name="Gonella E."/>
            <person name="Garuglieri E."/>
            <person name="Alma A."/>
            <person name="Mapelli F."/>
            <person name="Borin S."/>
            <person name="Daffonchio D."/>
            <person name="Crotti E."/>
        </authorList>
    </citation>
    <scope>NUCLEOTIDE SEQUENCE [LARGE SCALE GENOMIC DNA]</scope>
    <source>
        <strain evidence="6 7">EV16P</strain>
    </source>
</reference>
<keyword evidence="3" id="KW-0479">Metal-binding</keyword>